<keyword evidence="2" id="KW-1185">Reference proteome</keyword>
<reference evidence="1 2" key="1">
    <citation type="journal article" date="2007" name="Science">
        <title>Sea anemone genome reveals ancestral eumetazoan gene repertoire and genomic organization.</title>
        <authorList>
            <person name="Putnam N.H."/>
            <person name="Srivastava M."/>
            <person name="Hellsten U."/>
            <person name="Dirks B."/>
            <person name="Chapman J."/>
            <person name="Salamov A."/>
            <person name="Terry A."/>
            <person name="Shapiro H."/>
            <person name="Lindquist E."/>
            <person name="Kapitonov V.V."/>
            <person name="Jurka J."/>
            <person name="Genikhovich G."/>
            <person name="Grigoriev I.V."/>
            <person name="Lucas S.M."/>
            <person name="Steele R.E."/>
            <person name="Finnerty J.R."/>
            <person name="Technau U."/>
            <person name="Martindale M.Q."/>
            <person name="Rokhsar D.S."/>
        </authorList>
    </citation>
    <scope>NUCLEOTIDE SEQUENCE [LARGE SCALE GENOMIC DNA]</scope>
    <source>
        <strain evidence="2">CH2 X CH6</strain>
    </source>
</reference>
<sequence length="171" mass="19912">MELMITYFTEKSGFENIKIYRKALLFNVLVLLLVMRKSSIRNKPQNAYNNGFLTRLPDSILTPTTPYSPLHTHDFIPYTYDSILTTPYPRLHTHDSILIPTTPYPHQRLHTHHSISTTPYTHPQFHKTSYSRLHIHTYDSVSTLTTPYSPLHIHYSISTPTTPYPRLNTCT</sequence>
<protein>
    <submittedName>
        <fullName evidence="1">Uncharacterized protein</fullName>
    </submittedName>
</protein>
<proteinExistence type="predicted"/>
<dbReference type="Proteomes" id="UP000001593">
    <property type="component" value="Unassembled WGS sequence"/>
</dbReference>
<gene>
    <name evidence="1" type="ORF">NEMVEDRAFT_v1g205926</name>
</gene>
<dbReference type="AlphaFoldDB" id="A7S2U2"/>
<evidence type="ECO:0000313" key="2">
    <source>
        <dbReference type="Proteomes" id="UP000001593"/>
    </source>
</evidence>
<dbReference type="EMBL" id="DS469570">
    <property type="protein sequence ID" value="EDO41951.1"/>
    <property type="molecule type" value="Genomic_DNA"/>
</dbReference>
<organism evidence="1 2">
    <name type="scientific">Nematostella vectensis</name>
    <name type="common">Starlet sea anemone</name>
    <dbReference type="NCBI Taxonomy" id="45351"/>
    <lineage>
        <taxon>Eukaryota</taxon>
        <taxon>Metazoa</taxon>
        <taxon>Cnidaria</taxon>
        <taxon>Anthozoa</taxon>
        <taxon>Hexacorallia</taxon>
        <taxon>Actiniaria</taxon>
        <taxon>Edwardsiidae</taxon>
        <taxon>Nematostella</taxon>
    </lineage>
</organism>
<evidence type="ECO:0000313" key="1">
    <source>
        <dbReference type="EMBL" id="EDO41951.1"/>
    </source>
</evidence>
<dbReference type="PhylomeDB" id="A7S2U2"/>
<dbReference type="InParanoid" id="A7S2U2"/>
<dbReference type="HOGENOM" id="CLU_1564748_0_0_1"/>
<name>A7S2U2_NEMVE</name>
<accession>A7S2U2</accession>